<dbReference type="InterPro" id="IPR023943">
    <property type="entry name" value="Enolase-ppase_E1"/>
</dbReference>
<reference evidence="5 6" key="1">
    <citation type="submission" date="2013-04" db="EMBL/GenBank/DDBJ databases">
        <title>Oceanococcus atlanticus 22II-S10r2 Genome Sequencing.</title>
        <authorList>
            <person name="Lai Q."/>
            <person name="Li G."/>
            <person name="Shao Z."/>
        </authorList>
    </citation>
    <scope>NUCLEOTIDE SEQUENCE [LARGE SCALE GENOMIC DNA]</scope>
    <source>
        <strain evidence="5 6">22II-S10r2</strain>
    </source>
</reference>
<dbReference type="GO" id="GO:0043716">
    <property type="term" value="F:2-hydroxy-3-keto-5-methylthiopentenyl-1-phosphate phosphatase activity"/>
    <property type="evidence" value="ECO:0007669"/>
    <property type="project" value="UniProtKB-UniRule"/>
</dbReference>
<keyword evidence="6" id="KW-1185">Reference proteome</keyword>
<proteinExistence type="inferred from homology"/>
<comment type="pathway">
    <text evidence="4">Amino-acid biosynthesis; L-methionine biosynthesis via salvage pathway; L-methionine from S-methyl-5-thio-alpha-D-ribose 1-phosphate: step 3/6.</text>
</comment>
<dbReference type="HAMAP" id="MF_01681">
    <property type="entry name" value="Salvage_MtnC"/>
    <property type="match status" value="1"/>
</dbReference>
<dbReference type="SFLD" id="SFLDG01129">
    <property type="entry name" value="C1.5:_HAD__Beta-PGM__Phosphata"/>
    <property type="match status" value="1"/>
</dbReference>
<dbReference type="EMBL" id="AQQV01000002">
    <property type="protein sequence ID" value="ORE87263.1"/>
    <property type="molecule type" value="Genomic_DNA"/>
</dbReference>
<keyword evidence="2 4" id="KW-0378">Hydrolase</keyword>
<comment type="caution">
    <text evidence="5">The sequence shown here is derived from an EMBL/GenBank/DDBJ whole genome shotgun (WGS) entry which is preliminary data.</text>
</comment>
<dbReference type="Proteomes" id="UP000192342">
    <property type="component" value="Unassembled WGS sequence"/>
</dbReference>
<dbReference type="Pfam" id="PF00702">
    <property type="entry name" value="Hydrolase"/>
    <property type="match status" value="1"/>
</dbReference>
<keyword evidence="1 4" id="KW-0028">Amino-acid biosynthesis</keyword>
<dbReference type="Gene3D" id="1.10.720.60">
    <property type="match status" value="1"/>
</dbReference>
<organism evidence="5 6">
    <name type="scientific">Oceanococcus atlanticus</name>
    <dbReference type="NCBI Taxonomy" id="1317117"/>
    <lineage>
        <taxon>Bacteria</taxon>
        <taxon>Pseudomonadati</taxon>
        <taxon>Pseudomonadota</taxon>
        <taxon>Gammaproteobacteria</taxon>
        <taxon>Chromatiales</taxon>
        <taxon>Oceanococcaceae</taxon>
        <taxon>Oceanococcus</taxon>
    </lineage>
</organism>
<dbReference type="GO" id="GO:0019509">
    <property type="term" value="P:L-methionine salvage from methylthioadenosine"/>
    <property type="evidence" value="ECO:0007669"/>
    <property type="project" value="UniProtKB-UniRule"/>
</dbReference>
<dbReference type="CDD" id="cd01629">
    <property type="entry name" value="HAD_EP"/>
    <property type="match status" value="1"/>
</dbReference>
<comment type="similarity">
    <text evidence="4">Belongs to the HAD-like hydrolase superfamily. MasA/MtnC family.</text>
</comment>
<dbReference type="EC" id="3.1.3.77" evidence="4"/>
<evidence type="ECO:0000313" key="5">
    <source>
        <dbReference type="EMBL" id="ORE87263.1"/>
    </source>
</evidence>
<dbReference type="PANTHER" id="PTHR20371">
    <property type="entry name" value="ENOLASE-PHOSPHATASE E1"/>
    <property type="match status" value="1"/>
</dbReference>
<protein>
    <recommendedName>
        <fullName evidence="4">Enolase-phosphatase E1</fullName>
        <ecNumber evidence="4">3.1.3.77</ecNumber>
    </recommendedName>
    <alternativeName>
        <fullName evidence="4">2,3-diketo-5-methylthio-1-phosphopentane phosphatase</fullName>
    </alternativeName>
</protein>
<dbReference type="RefSeq" id="WP_083561500.1">
    <property type="nucleotide sequence ID" value="NZ_AQQV01000002.1"/>
</dbReference>
<name>A0A1Y1SEY8_9GAMM</name>
<evidence type="ECO:0000256" key="4">
    <source>
        <dbReference type="HAMAP-Rule" id="MF_01681"/>
    </source>
</evidence>
<comment type="subunit">
    <text evidence="4">Monomer.</text>
</comment>
<accession>A0A1Y1SEY8</accession>
<evidence type="ECO:0000313" key="6">
    <source>
        <dbReference type="Proteomes" id="UP000192342"/>
    </source>
</evidence>
<dbReference type="AlphaFoldDB" id="A0A1Y1SEY8"/>
<comment type="catalytic activity">
    <reaction evidence="4">
        <text>5-methylsulfanyl-2,3-dioxopentyl phosphate + H2O = 1,2-dihydroxy-5-(methylsulfanyl)pent-1-en-3-one + phosphate</text>
        <dbReference type="Rhea" id="RHEA:21700"/>
        <dbReference type="ChEBI" id="CHEBI:15377"/>
        <dbReference type="ChEBI" id="CHEBI:43474"/>
        <dbReference type="ChEBI" id="CHEBI:49252"/>
        <dbReference type="ChEBI" id="CHEBI:58828"/>
        <dbReference type="EC" id="3.1.3.77"/>
    </reaction>
</comment>
<dbReference type="SFLD" id="SFLDG01133">
    <property type="entry name" value="C1.5.4:_Enolase-phosphatase_Li"/>
    <property type="match status" value="1"/>
</dbReference>
<dbReference type="PANTHER" id="PTHR20371:SF1">
    <property type="entry name" value="ENOLASE-PHOSPHATASE E1"/>
    <property type="match status" value="1"/>
</dbReference>
<evidence type="ECO:0000256" key="2">
    <source>
        <dbReference type="ARBA" id="ARBA00022801"/>
    </source>
</evidence>
<dbReference type="NCBIfam" id="TIGR01691">
    <property type="entry name" value="enolase-ppase"/>
    <property type="match status" value="1"/>
</dbReference>
<comment type="cofactor">
    <cofactor evidence="4">
        <name>Mg(2+)</name>
        <dbReference type="ChEBI" id="CHEBI:18420"/>
    </cofactor>
    <text evidence="4">Binds 1 Mg(2+) ion per subunit.</text>
</comment>
<dbReference type="SUPFAM" id="SSF56784">
    <property type="entry name" value="HAD-like"/>
    <property type="match status" value="1"/>
</dbReference>
<comment type="pathway">
    <text evidence="4">Amino-acid biosynthesis; L-methionine biosynthesis via salvage pathway; L-methionine from S-methyl-5-thio-alpha-D-ribose 1-phosphate: step 4/6.</text>
</comment>
<dbReference type="OrthoDB" id="9797416at2"/>
<gene>
    <name evidence="4" type="primary">mtnC</name>
    <name evidence="5" type="ORF">ATO7_09487</name>
</gene>
<dbReference type="SFLD" id="SFLDS00003">
    <property type="entry name" value="Haloacid_Dehalogenase"/>
    <property type="match status" value="1"/>
</dbReference>
<comment type="function">
    <text evidence="4">Bifunctional enzyme that catalyzes the enolization of 2,3-diketo-5-methylthiopentyl-1-phosphate (DK-MTP-1-P) into the intermediate 2-hydroxy-3-keto-5-methylthiopentenyl-1-phosphate (HK-MTPenyl-1-P), which is then dephosphorylated to form the acireductone 1,2-dihydroxy-3-keto-5-methylthiopentene (DHK-MTPene).</text>
</comment>
<dbReference type="UniPathway" id="UPA00904">
    <property type="reaction ID" value="UER00876"/>
</dbReference>
<keyword evidence="4" id="KW-0479">Metal-binding</keyword>
<dbReference type="SFLD" id="SFLDF00044">
    <property type="entry name" value="enolase-phosphatase"/>
    <property type="match status" value="1"/>
</dbReference>
<keyword evidence="4" id="KW-0460">Magnesium</keyword>
<keyword evidence="3 4" id="KW-0486">Methionine biosynthesis</keyword>
<evidence type="ECO:0000256" key="1">
    <source>
        <dbReference type="ARBA" id="ARBA00022605"/>
    </source>
</evidence>
<dbReference type="Gene3D" id="3.40.50.1000">
    <property type="entry name" value="HAD superfamily/HAD-like"/>
    <property type="match status" value="1"/>
</dbReference>
<dbReference type="InterPro" id="IPR036412">
    <property type="entry name" value="HAD-like_sf"/>
</dbReference>
<evidence type="ECO:0000256" key="3">
    <source>
        <dbReference type="ARBA" id="ARBA00023167"/>
    </source>
</evidence>
<dbReference type="STRING" id="1317117.ATO7_09487"/>
<dbReference type="GO" id="GO:0000287">
    <property type="term" value="F:magnesium ion binding"/>
    <property type="evidence" value="ECO:0007669"/>
    <property type="project" value="UniProtKB-UniRule"/>
</dbReference>
<dbReference type="GO" id="GO:0043874">
    <property type="term" value="F:acireductone synthase activity"/>
    <property type="evidence" value="ECO:0007669"/>
    <property type="project" value="UniProtKB-EC"/>
</dbReference>
<dbReference type="GO" id="GO:0043715">
    <property type="term" value="F:2,3-diketo-5-methylthiopentyl-1-phosphate enolase activity"/>
    <property type="evidence" value="ECO:0007669"/>
    <property type="project" value="UniProtKB-UniRule"/>
</dbReference>
<sequence length="232" mass="25852">MNTHKIRALITDIEGTTTDIAFVHKVLFPYARAELPTFLRAQAEQPQVAAELRAAAALAERPEATLEELIDLLIRWIDEDRKATPLKNLQGQIWKAGYENGDFHGHVYPDAHQGLSRWHGEGAQLGVYSSGSIPAQKLLFGYSDFGDMRPLFQAWFDTTTGPKREVASYRSITRELDLSPADILFLSDVTAELDAARDAGLQTIHLVRDESITRTDHEAVASFDDIHLEIAA</sequence>
<dbReference type="InterPro" id="IPR023214">
    <property type="entry name" value="HAD_sf"/>
</dbReference>